<proteinExistence type="predicted"/>
<protein>
    <submittedName>
        <fullName evidence="1">Uncharacterized protein</fullName>
    </submittedName>
</protein>
<accession>A0ABD4AQ63</accession>
<name>A0ABD4AQ63_9BURK</name>
<gene>
    <name evidence="1" type="ORF">WR31_23950</name>
</gene>
<evidence type="ECO:0000313" key="2">
    <source>
        <dbReference type="Proteomes" id="UP000034400"/>
    </source>
</evidence>
<sequence>MASKEKILTRNPIINSTLAHCIDETWHLSAEAAPAVPTIKAYRAHVQQAYGHLRGVKFAGQGIDYSHFVRLDGSLVPVMLNHDLSTRFVLWATANQPIGYERPTVDSSVQLRLVRHDGKASIRLMLYDVLGPEGRFKRLGAYVNDADNTRHTIDIPLVDDAALEKAVFYGVSDCLEKIEALERRVAGLPAAA</sequence>
<dbReference type="AlphaFoldDB" id="A0ABD4AQ63"/>
<dbReference type="Proteomes" id="UP000034400">
    <property type="component" value="Unassembled WGS sequence"/>
</dbReference>
<comment type="caution">
    <text evidence="1">The sequence shown here is derived from an EMBL/GenBank/DDBJ whole genome shotgun (WGS) entry which is preliminary data.</text>
</comment>
<dbReference type="EMBL" id="LASD01000010">
    <property type="protein sequence ID" value="KKL36277.1"/>
    <property type="molecule type" value="Genomic_DNA"/>
</dbReference>
<evidence type="ECO:0000313" key="1">
    <source>
        <dbReference type="EMBL" id="KKL36277.1"/>
    </source>
</evidence>
<organism evidence="1 2">
    <name type="scientific">Burkholderia contaminans LMG 23361</name>
    <dbReference type="NCBI Taxonomy" id="1334628"/>
    <lineage>
        <taxon>Bacteria</taxon>
        <taxon>Pseudomonadati</taxon>
        <taxon>Pseudomonadota</taxon>
        <taxon>Betaproteobacteria</taxon>
        <taxon>Burkholderiales</taxon>
        <taxon>Burkholderiaceae</taxon>
        <taxon>Burkholderia</taxon>
        <taxon>Burkholderia cepacia complex</taxon>
    </lineage>
</organism>
<reference evidence="1 2" key="1">
    <citation type="submission" date="2015-03" db="EMBL/GenBank/DDBJ databases">
        <title>Draft genome sequences of the Burkholderia contaminans strains LMG 23361 and FFH2055 and Burkholderia cenocepacia K56-2.</title>
        <authorList>
            <person name="Bloodworth R.A."/>
            <person name="Selin C."/>
            <person name="Lopez De Volder M.A."/>
            <person name="Degrossi J."/>
            <person name="Drevinek P."/>
            <person name="Galanternik L."/>
            <person name="Cardona S.T."/>
        </authorList>
    </citation>
    <scope>NUCLEOTIDE SEQUENCE [LARGE SCALE GENOMIC DNA]</scope>
    <source>
        <strain evidence="1 2">LMG 23361</strain>
    </source>
</reference>